<keyword evidence="3" id="KW-0677">Repeat</keyword>
<evidence type="ECO:0000259" key="6">
    <source>
        <dbReference type="Pfam" id="PF23609"/>
    </source>
</evidence>
<dbReference type="InterPro" id="IPR001680">
    <property type="entry name" value="WD40_rpt"/>
</dbReference>
<dbReference type="InterPro" id="IPR015943">
    <property type="entry name" value="WD40/YVTN_repeat-like_dom_sf"/>
</dbReference>
<evidence type="ECO:0000313" key="8">
    <source>
        <dbReference type="Proteomes" id="UP000816034"/>
    </source>
</evidence>
<evidence type="ECO:0000256" key="5">
    <source>
        <dbReference type="SAM" id="MobiDB-lite"/>
    </source>
</evidence>
<dbReference type="Proteomes" id="UP000816034">
    <property type="component" value="Unassembled WGS sequence"/>
</dbReference>
<dbReference type="PROSITE" id="PS50082">
    <property type="entry name" value="WD_REPEATS_2"/>
    <property type="match status" value="2"/>
</dbReference>
<dbReference type="Gene3D" id="2.130.10.10">
    <property type="entry name" value="YVTN repeat-like/Quinoprotein amine dehydrogenase"/>
    <property type="match status" value="1"/>
</dbReference>
<name>A0AA88KRM7_NAELO</name>
<organism evidence="7 8">
    <name type="scientific">Naegleria lovaniensis</name>
    <name type="common">Amoeba</name>
    <dbReference type="NCBI Taxonomy" id="51637"/>
    <lineage>
        <taxon>Eukaryota</taxon>
        <taxon>Discoba</taxon>
        <taxon>Heterolobosea</taxon>
        <taxon>Tetramitia</taxon>
        <taxon>Eutetramitia</taxon>
        <taxon>Vahlkampfiidae</taxon>
        <taxon>Naegleria</taxon>
    </lineage>
</organism>
<feature type="compositionally biased region" description="Polar residues" evidence="5">
    <location>
        <begin position="20"/>
        <end position="31"/>
    </location>
</feature>
<accession>A0AA88KRM7</accession>
<dbReference type="PROSITE" id="PS50294">
    <property type="entry name" value="WD_REPEATS_REGION"/>
    <property type="match status" value="1"/>
</dbReference>
<evidence type="ECO:0000313" key="7">
    <source>
        <dbReference type="EMBL" id="KAG2393382.1"/>
    </source>
</evidence>
<evidence type="ECO:0000256" key="2">
    <source>
        <dbReference type="ARBA" id="ARBA00022574"/>
    </source>
</evidence>
<dbReference type="SMART" id="SM00320">
    <property type="entry name" value="WD40"/>
    <property type="match status" value="4"/>
</dbReference>
<feature type="region of interest" description="Disordered" evidence="5">
    <location>
        <begin position="1"/>
        <end position="31"/>
    </location>
</feature>
<keyword evidence="8" id="KW-1185">Reference proteome</keyword>
<proteinExistence type="inferred from homology"/>
<gene>
    <name evidence="7" type="ORF">C9374_006913</name>
</gene>
<dbReference type="InterPro" id="IPR040323">
    <property type="entry name" value="EIPR1"/>
</dbReference>
<feature type="repeat" description="WD" evidence="4">
    <location>
        <begin position="292"/>
        <end position="325"/>
    </location>
</feature>
<evidence type="ECO:0000256" key="4">
    <source>
        <dbReference type="PROSITE-ProRule" id="PRU00221"/>
    </source>
</evidence>
<dbReference type="EMBL" id="PYSW02000002">
    <property type="protein sequence ID" value="KAG2393382.1"/>
    <property type="molecule type" value="Genomic_DNA"/>
</dbReference>
<dbReference type="AlphaFoldDB" id="A0AA88KRM7"/>
<dbReference type="SUPFAM" id="SSF50978">
    <property type="entry name" value="WD40 repeat-like"/>
    <property type="match status" value="1"/>
</dbReference>
<dbReference type="GeneID" id="68099367"/>
<dbReference type="PANTHER" id="PTHR14205">
    <property type="entry name" value="WD-REPEAT PROTEIN"/>
    <property type="match status" value="1"/>
</dbReference>
<comment type="caution">
    <text evidence="7">The sequence shown here is derived from an EMBL/GenBank/DDBJ whole genome shotgun (WGS) entry which is preliminary data.</text>
</comment>
<comment type="similarity">
    <text evidence="1">Belongs to the WD repeat EIPR1 family.</text>
</comment>
<evidence type="ECO:0000256" key="3">
    <source>
        <dbReference type="ARBA" id="ARBA00022737"/>
    </source>
</evidence>
<dbReference type="RefSeq" id="XP_044555276.1">
    <property type="nucleotide sequence ID" value="XM_044696826.1"/>
</dbReference>
<reference evidence="7 8" key="1">
    <citation type="journal article" date="2018" name="BMC Genomics">
        <title>The genome of Naegleria lovaniensis, the basis for a comparative approach to unravel pathogenicity factors of the human pathogenic amoeba N. fowleri.</title>
        <authorList>
            <person name="Liechti N."/>
            <person name="Schurch N."/>
            <person name="Bruggmann R."/>
            <person name="Wittwer M."/>
        </authorList>
    </citation>
    <scope>NUCLEOTIDE SEQUENCE [LARGE SCALE GENOMIC DNA]</scope>
    <source>
        <strain evidence="7 8">ATCC 30569</strain>
    </source>
</reference>
<dbReference type="InterPro" id="IPR059104">
    <property type="entry name" value="Beta-prop_EIPR1-like"/>
</dbReference>
<dbReference type="Pfam" id="PF23609">
    <property type="entry name" value="Beta-prop_EIPR1"/>
    <property type="match status" value="1"/>
</dbReference>
<dbReference type="PANTHER" id="PTHR14205:SF15">
    <property type="entry name" value="EARP AND GARP COMPLEX-INTERACTING PROTEIN 1"/>
    <property type="match status" value="1"/>
</dbReference>
<keyword evidence="2 4" id="KW-0853">WD repeat</keyword>
<evidence type="ECO:0000256" key="1">
    <source>
        <dbReference type="ARBA" id="ARBA00005672"/>
    </source>
</evidence>
<dbReference type="InterPro" id="IPR036322">
    <property type="entry name" value="WD40_repeat_dom_sf"/>
</dbReference>
<feature type="domain" description="EIPR1-like beta-propeller" evidence="6">
    <location>
        <begin position="221"/>
        <end position="368"/>
    </location>
</feature>
<dbReference type="GO" id="GO:0016567">
    <property type="term" value="P:protein ubiquitination"/>
    <property type="evidence" value="ECO:0007669"/>
    <property type="project" value="TreeGrafter"/>
</dbReference>
<protein>
    <recommendedName>
        <fullName evidence="6">EIPR1-like beta-propeller domain-containing protein</fullName>
    </recommendedName>
</protein>
<feature type="repeat" description="WD" evidence="4">
    <location>
        <begin position="336"/>
        <end position="371"/>
    </location>
</feature>
<sequence length="874" mass="99269">MMEAKASSVSSPAQGFRLPTTHNSLNTAKSANGSWRELRSLSGLHDNGANSSKSLLRTDISIDDSSCICVNQENNFVIQGGTSGRFQSIKALQKTKVDAKQFSSTTTVLDKKDSTNPVANVFSPTFTGRFPGPIHCMDMHHDLLLVGSTNGDCFLKTFDVTTEKNNCMMDISPNNVVKCRTFSHPKLKKTESLLTVPSPEQYTFSTKINNVQIQPCEQPTTFHSIENNRLHVWSFEKEDAPIQTIQGSRSPLWCSSWSPHNNSLILIGGVSKSVKLLDIRSMTTLNTKESMQFSHGDTVTDVKWNPLLPHWFASCSTDGLIYIWDQRYANEPMKILEGHNNIVKKVAWSHSHTEILASGGVDHCVKLWSLRLEPHHVLSTLDKGYFTDSIVGLHFSYTQPNQFFAQSASGELIAVSISPEQINSLVQHRLEDEKTQAENEAISNIETLIYHRNLNQAFLEVEKIATRLKEQNKLEKALKLLDLCKVRTVSENVKSNNPKARFKKELEDFSYYIPPNISIMKFKKPDEKRIEDLVLNCKILRFVQKNEFIEIAALEKKVTELIKTDSQRIEISTIKDVINLYLAHDYRRGMTLAIDIAEIFRKDGEKFAEYMNIVKEVLSPTIFEVTHNQALRESGYRSLAKAFQNQDYIIEQLKLQRDVFCALWEFSDSAIMIIKFVGDTYLDIISVAVLRSYLNALLCQQLYDKFFIVCTKLLQKIQGYDIAVIVRDLMKNVAFADLLKLLNSEILNSEFLNTIETKSSISAARSFPAAKCLDFIVQTKQTVFSVIRITMFCPVLPSYMNTIIQATIQKLVVIYEFAFEQIGKSAQHQNQGRKLAEEILKRFELKKLASKDDLPDHQAEIVKLLPILEEFLKN</sequence>